<sequence>MDILFPRAYVMHEVSSISDHCPVLLSLDANPTMKQGRRRVTRFEAMWVKDMKCEEIMKESWHKGRDRPGAYGIITKIQRCRDNLSKWSRESVGSITNPIREKKNGSLQI</sequence>
<evidence type="ECO:0000313" key="3">
    <source>
        <dbReference type="Proteomes" id="UP000187406"/>
    </source>
</evidence>
<gene>
    <name evidence="2" type="ORF">CFOL_v3_28571</name>
</gene>
<reference evidence="3" key="1">
    <citation type="submission" date="2016-04" db="EMBL/GenBank/DDBJ databases">
        <title>Cephalotus genome sequencing.</title>
        <authorList>
            <person name="Fukushima K."/>
            <person name="Hasebe M."/>
            <person name="Fang X."/>
        </authorList>
    </citation>
    <scope>NUCLEOTIDE SEQUENCE [LARGE SCALE GENOMIC DNA]</scope>
    <source>
        <strain evidence="3">cv. St1</strain>
    </source>
</reference>
<dbReference type="InParanoid" id="A0A1Q3CYK9"/>
<evidence type="ECO:0000256" key="1">
    <source>
        <dbReference type="SAM" id="MobiDB-lite"/>
    </source>
</evidence>
<dbReference type="EMBL" id="BDDD01003461">
    <property type="protein sequence ID" value="GAV85133.1"/>
    <property type="molecule type" value="Genomic_DNA"/>
</dbReference>
<dbReference type="OrthoDB" id="692400at2759"/>
<evidence type="ECO:0008006" key="4">
    <source>
        <dbReference type="Google" id="ProtNLM"/>
    </source>
</evidence>
<accession>A0A1Q3CYK9</accession>
<proteinExistence type="predicted"/>
<feature type="region of interest" description="Disordered" evidence="1">
    <location>
        <begin position="90"/>
        <end position="109"/>
    </location>
</feature>
<keyword evidence="3" id="KW-1185">Reference proteome</keyword>
<dbReference type="AlphaFoldDB" id="A0A1Q3CYK9"/>
<organism evidence="2 3">
    <name type="scientific">Cephalotus follicularis</name>
    <name type="common">Albany pitcher plant</name>
    <dbReference type="NCBI Taxonomy" id="3775"/>
    <lineage>
        <taxon>Eukaryota</taxon>
        <taxon>Viridiplantae</taxon>
        <taxon>Streptophyta</taxon>
        <taxon>Embryophyta</taxon>
        <taxon>Tracheophyta</taxon>
        <taxon>Spermatophyta</taxon>
        <taxon>Magnoliopsida</taxon>
        <taxon>eudicotyledons</taxon>
        <taxon>Gunneridae</taxon>
        <taxon>Pentapetalae</taxon>
        <taxon>rosids</taxon>
        <taxon>fabids</taxon>
        <taxon>Oxalidales</taxon>
        <taxon>Cephalotaceae</taxon>
        <taxon>Cephalotus</taxon>
    </lineage>
</organism>
<comment type="caution">
    <text evidence="2">The sequence shown here is derived from an EMBL/GenBank/DDBJ whole genome shotgun (WGS) entry which is preliminary data.</text>
</comment>
<feature type="compositionally biased region" description="Basic and acidic residues" evidence="1">
    <location>
        <begin position="99"/>
        <end position="109"/>
    </location>
</feature>
<name>A0A1Q3CYK9_CEPFO</name>
<protein>
    <recommendedName>
        <fullName evidence="4">Exo_endo_phos domain-containing protein</fullName>
    </recommendedName>
</protein>
<dbReference type="Proteomes" id="UP000187406">
    <property type="component" value="Unassembled WGS sequence"/>
</dbReference>
<evidence type="ECO:0000313" key="2">
    <source>
        <dbReference type="EMBL" id="GAV85133.1"/>
    </source>
</evidence>